<reference evidence="1 2" key="1">
    <citation type="journal article" date="2015" name="Sci. Rep.">
        <title>The power of single molecule real-time sequencing technology in the de novo assembly of a eukaryotic genome.</title>
        <authorList>
            <person name="Sakai H."/>
            <person name="Naito K."/>
            <person name="Ogiso-Tanaka E."/>
            <person name="Takahashi Y."/>
            <person name="Iseki K."/>
            <person name="Muto C."/>
            <person name="Satou K."/>
            <person name="Teruya K."/>
            <person name="Shiroma A."/>
            <person name="Shimoji M."/>
            <person name="Hirano T."/>
            <person name="Itoh T."/>
            <person name="Kaga A."/>
            <person name="Tomooka N."/>
        </authorList>
    </citation>
    <scope>NUCLEOTIDE SEQUENCE [LARGE SCALE GENOMIC DNA]</scope>
    <source>
        <strain evidence="2">cv. Shumari</strain>
    </source>
</reference>
<accession>A0A0S3T0N4</accession>
<organism evidence="1 2">
    <name type="scientific">Vigna angularis var. angularis</name>
    <dbReference type="NCBI Taxonomy" id="157739"/>
    <lineage>
        <taxon>Eukaryota</taxon>
        <taxon>Viridiplantae</taxon>
        <taxon>Streptophyta</taxon>
        <taxon>Embryophyta</taxon>
        <taxon>Tracheophyta</taxon>
        <taxon>Spermatophyta</taxon>
        <taxon>Magnoliopsida</taxon>
        <taxon>eudicotyledons</taxon>
        <taxon>Gunneridae</taxon>
        <taxon>Pentapetalae</taxon>
        <taxon>rosids</taxon>
        <taxon>fabids</taxon>
        <taxon>Fabales</taxon>
        <taxon>Fabaceae</taxon>
        <taxon>Papilionoideae</taxon>
        <taxon>50 kb inversion clade</taxon>
        <taxon>NPAAA clade</taxon>
        <taxon>indigoferoid/millettioid clade</taxon>
        <taxon>Phaseoleae</taxon>
        <taxon>Vigna</taxon>
    </lineage>
</organism>
<evidence type="ECO:0000313" key="2">
    <source>
        <dbReference type="Proteomes" id="UP000291084"/>
    </source>
</evidence>
<name>A0A0S3T0N4_PHAAN</name>
<dbReference type="Proteomes" id="UP000291084">
    <property type="component" value="Chromosome 9"/>
</dbReference>
<dbReference type="AlphaFoldDB" id="A0A0S3T0N4"/>
<evidence type="ECO:0000313" key="1">
    <source>
        <dbReference type="EMBL" id="BAT98641.1"/>
    </source>
</evidence>
<keyword evidence="2" id="KW-1185">Reference proteome</keyword>
<gene>
    <name evidence="1" type="primary">Vigan.09G231100</name>
    <name evidence="1" type="ORF">VIGAN_09231100</name>
</gene>
<proteinExistence type="predicted"/>
<protein>
    <submittedName>
        <fullName evidence="1">Uncharacterized protein</fullName>
    </submittedName>
</protein>
<dbReference type="EMBL" id="AP015042">
    <property type="protein sequence ID" value="BAT98641.1"/>
    <property type="molecule type" value="Genomic_DNA"/>
</dbReference>
<sequence length="101" mass="11883">MQNLEGRSSVRLVLCTRRHTRGIFRVINSTRKQNHRIKHKNICTPHEKQVPSIRQTEHPMKAKPSTQRAYVCLHFPVSEEKFSTSNSYLKRFSQSPPRRSV</sequence>